<gene>
    <name evidence="1" type="ORF">LTRI10_LOCUS42983</name>
</gene>
<reference evidence="1 2" key="1">
    <citation type="submission" date="2024-04" db="EMBL/GenBank/DDBJ databases">
        <authorList>
            <person name="Fracassetti M."/>
        </authorList>
    </citation>
    <scope>NUCLEOTIDE SEQUENCE [LARGE SCALE GENOMIC DNA]</scope>
</reference>
<accession>A0AAV2FZE2</accession>
<dbReference type="Proteomes" id="UP001497516">
    <property type="component" value="Chromosome 7"/>
</dbReference>
<sequence>MMVTARWMTRRRFYGYSMRAHTCAMRRRWVFTRASTGVVSIGALDFGATRALDSGVTRALCLGASILGASSVW</sequence>
<organism evidence="1 2">
    <name type="scientific">Linum trigynum</name>
    <dbReference type="NCBI Taxonomy" id="586398"/>
    <lineage>
        <taxon>Eukaryota</taxon>
        <taxon>Viridiplantae</taxon>
        <taxon>Streptophyta</taxon>
        <taxon>Embryophyta</taxon>
        <taxon>Tracheophyta</taxon>
        <taxon>Spermatophyta</taxon>
        <taxon>Magnoliopsida</taxon>
        <taxon>eudicotyledons</taxon>
        <taxon>Gunneridae</taxon>
        <taxon>Pentapetalae</taxon>
        <taxon>rosids</taxon>
        <taxon>fabids</taxon>
        <taxon>Malpighiales</taxon>
        <taxon>Linaceae</taxon>
        <taxon>Linum</taxon>
    </lineage>
</organism>
<protein>
    <submittedName>
        <fullName evidence="1">Uncharacterized protein</fullName>
    </submittedName>
</protein>
<name>A0AAV2FZE2_9ROSI</name>
<dbReference type="AlphaFoldDB" id="A0AAV2FZE2"/>
<keyword evidence="2" id="KW-1185">Reference proteome</keyword>
<evidence type="ECO:0000313" key="2">
    <source>
        <dbReference type="Proteomes" id="UP001497516"/>
    </source>
</evidence>
<proteinExistence type="predicted"/>
<evidence type="ECO:0000313" key="1">
    <source>
        <dbReference type="EMBL" id="CAL1403018.1"/>
    </source>
</evidence>
<dbReference type="EMBL" id="OZ034820">
    <property type="protein sequence ID" value="CAL1403018.1"/>
    <property type="molecule type" value="Genomic_DNA"/>
</dbReference>